<sequence length="154" mass="15508">MGPPHPHRTTSTGAELFPALQSSCGGTSRHRVEAMHHPEQQELLPTVSPIAFFPVVTAASTSAPSAFHQDNSHYILVSTSPVVAAPVMLTAAVPVCASVSPFIISTSSVVSTLLTGASGSPSAFSASALSVVVSAPPTIVAPVAMTPVVSVSPA</sequence>
<reference evidence="1" key="1">
    <citation type="submission" date="2021-03" db="EMBL/GenBank/DDBJ databases">
        <title>Evolutionary priming and transition to the ectomycorrhizal habit in an iconic lineage of mushroom-forming fungi: is preadaptation a requirement?</title>
        <authorList>
            <consortium name="DOE Joint Genome Institute"/>
            <person name="Looney B.P."/>
            <person name="Miyauchi S."/>
            <person name="Morin E."/>
            <person name="Drula E."/>
            <person name="Courty P.E."/>
            <person name="Chicoki N."/>
            <person name="Fauchery L."/>
            <person name="Kohler A."/>
            <person name="Kuo A."/>
            <person name="LaButti K."/>
            <person name="Pangilinan J."/>
            <person name="Lipzen A."/>
            <person name="Riley R."/>
            <person name="Andreopoulos W."/>
            <person name="He G."/>
            <person name="Johnson J."/>
            <person name="Barry K.W."/>
            <person name="Grigoriev I.V."/>
            <person name="Nagy L."/>
            <person name="Hibbett D."/>
            <person name="Henrissat B."/>
            <person name="Matheny P.B."/>
            <person name="Labbe J."/>
            <person name="Martin A.F."/>
        </authorList>
    </citation>
    <scope>NUCLEOTIDE SEQUENCE</scope>
    <source>
        <strain evidence="1">BPL698</strain>
    </source>
</reference>
<evidence type="ECO:0000313" key="2">
    <source>
        <dbReference type="Proteomes" id="UP001207468"/>
    </source>
</evidence>
<dbReference type="EMBL" id="JAGFNK010000087">
    <property type="protein sequence ID" value="KAI9508548.1"/>
    <property type="molecule type" value="Genomic_DNA"/>
</dbReference>
<keyword evidence="2" id="KW-1185">Reference proteome</keyword>
<name>A0ACC0U9Z8_9AGAM</name>
<comment type="caution">
    <text evidence="1">The sequence shown here is derived from an EMBL/GenBank/DDBJ whole genome shotgun (WGS) entry which is preliminary data.</text>
</comment>
<dbReference type="Proteomes" id="UP001207468">
    <property type="component" value="Unassembled WGS sequence"/>
</dbReference>
<protein>
    <submittedName>
        <fullName evidence="1">Uncharacterized protein</fullName>
    </submittedName>
</protein>
<organism evidence="1 2">
    <name type="scientific">Russula earlei</name>
    <dbReference type="NCBI Taxonomy" id="71964"/>
    <lineage>
        <taxon>Eukaryota</taxon>
        <taxon>Fungi</taxon>
        <taxon>Dikarya</taxon>
        <taxon>Basidiomycota</taxon>
        <taxon>Agaricomycotina</taxon>
        <taxon>Agaricomycetes</taxon>
        <taxon>Russulales</taxon>
        <taxon>Russulaceae</taxon>
        <taxon>Russula</taxon>
    </lineage>
</organism>
<evidence type="ECO:0000313" key="1">
    <source>
        <dbReference type="EMBL" id="KAI9508548.1"/>
    </source>
</evidence>
<accession>A0ACC0U9Z8</accession>
<gene>
    <name evidence="1" type="ORF">F5148DRAFT_1195402</name>
</gene>
<proteinExistence type="predicted"/>